<dbReference type="Proteomes" id="UP000503349">
    <property type="component" value="Chromosome 12"/>
</dbReference>
<name>A0A6G1Q4D4_CHAAH</name>
<organism evidence="1 2">
    <name type="scientific">Channa argus</name>
    <name type="common">Northern snakehead</name>
    <name type="synonym">Ophicephalus argus</name>
    <dbReference type="NCBI Taxonomy" id="215402"/>
    <lineage>
        <taxon>Eukaryota</taxon>
        <taxon>Metazoa</taxon>
        <taxon>Chordata</taxon>
        <taxon>Craniata</taxon>
        <taxon>Vertebrata</taxon>
        <taxon>Euteleostomi</taxon>
        <taxon>Actinopterygii</taxon>
        <taxon>Neopterygii</taxon>
        <taxon>Teleostei</taxon>
        <taxon>Neoteleostei</taxon>
        <taxon>Acanthomorphata</taxon>
        <taxon>Anabantaria</taxon>
        <taxon>Anabantiformes</taxon>
        <taxon>Channoidei</taxon>
        <taxon>Channidae</taxon>
        <taxon>Channa</taxon>
    </lineage>
</organism>
<gene>
    <name evidence="1" type="ORF">EXN66_Car012903</name>
</gene>
<proteinExistence type="predicted"/>
<evidence type="ECO:0000313" key="1">
    <source>
        <dbReference type="EMBL" id="KAF3697223.1"/>
    </source>
</evidence>
<dbReference type="EMBL" id="CM015723">
    <property type="protein sequence ID" value="KAF3697223.1"/>
    <property type="molecule type" value="Genomic_DNA"/>
</dbReference>
<sequence>MLRLELSGRRSRGRPKRRLEAHDSLWRPLKREQPKGKEDLQLSFKADLFYMKHYLTMNTNEQKQGLLAFFKHAESIFTCTVFGKQGPD</sequence>
<dbReference type="AlphaFoldDB" id="A0A6G1Q4D4"/>
<evidence type="ECO:0000313" key="2">
    <source>
        <dbReference type="Proteomes" id="UP000503349"/>
    </source>
</evidence>
<reference evidence="1 2" key="1">
    <citation type="submission" date="2019-02" db="EMBL/GenBank/DDBJ databases">
        <title>Opniocepnalus argus genome.</title>
        <authorList>
            <person name="Zhou C."/>
            <person name="Xiao S."/>
        </authorList>
    </citation>
    <scope>NUCLEOTIDE SEQUENCE [LARGE SCALE GENOMIC DNA]</scope>
    <source>
        <strain evidence="1">OARG1902GOOAL</strain>
        <tissue evidence="1">Muscle</tissue>
    </source>
</reference>
<accession>A0A6G1Q4D4</accession>
<protein>
    <submittedName>
        <fullName evidence="1">Uncharacterized protein</fullName>
    </submittedName>
</protein>
<keyword evidence="2" id="KW-1185">Reference proteome</keyword>
<reference evidence="2" key="2">
    <citation type="submission" date="2019-02" db="EMBL/GenBank/DDBJ databases">
        <title>Opniocepnalus argus Var Kimnra genome.</title>
        <authorList>
            <person name="Zhou C."/>
            <person name="Xiao S."/>
        </authorList>
    </citation>
    <scope>NUCLEOTIDE SEQUENCE [LARGE SCALE GENOMIC DNA]</scope>
</reference>